<comment type="caution">
    <text evidence="2">The sequence shown here is derived from an EMBL/GenBank/DDBJ whole genome shotgun (WGS) entry which is preliminary data.</text>
</comment>
<evidence type="ECO:0000256" key="1">
    <source>
        <dbReference type="SAM" id="Phobius"/>
    </source>
</evidence>
<sequence>MYRLNWITEALLAPWLGAGELLLLPRVAYFVASVSFLVVAGNERSVLAVASLFFIAKLLVAVRLPLSRLHYCKDAAAAVKKTAAFKLRTFRTKSIANRVVGLSAAQAFCIDTGEKNRYVLGEWQTSP</sequence>
<evidence type="ECO:0000313" key="2">
    <source>
        <dbReference type="EMBL" id="GFT63129.1"/>
    </source>
</evidence>
<dbReference type="AlphaFoldDB" id="A0A8X6TZ73"/>
<evidence type="ECO:0000313" key="3">
    <source>
        <dbReference type="Proteomes" id="UP000887013"/>
    </source>
</evidence>
<gene>
    <name evidence="2" type="ORF">NPIL_481921</name>
</gene>
<proteinExistence type="predicted"/>
<keyword evidence="1" id="KW-1133">Transmembrane helix</keyword>
<keyword evidence="1" id="KW-0472">Membrane</keyword>
<reference evidence="2" key="1">
    <citation type="submission" date="2020-08" db="EMBL/GenBank/DDBJ databases">
        <title>Multicomponent nature underlies the extraordinary mechanical properties of spider dragline silk.</title>
        <authorList>
            <person name="Kono N."/>
            <person name="Nakamura H."/>
            <person name="Mori M."/>
            <person name="Yoshida Y."/>
            <person name="Ohtoshi R."/>
            <person name="Malay A.D."/>
            <person name="Moran D.A.P."/>
            <person name="Tomita M."/>
            <person name="Numata K."/>
            <person name="Arakawa K."/>
        </authorList>
    </citation>
    <scope>NUCLEOTIDE SEQUENCE</scope>
</reference>
<name>A0A8X6TZ73_NEPPI</name>
<keyword evidence="3" id="KW-1185">Reference proteome</keyword>
<feature type="transmembrane region" description="Helical" evidence="1">
    <location>
        <begin position="46"/>
        <end position="66"/>
    </location>
</feature>
<accession>A0A8X6TZ73</accession>
<dbReference type="Proteomes" id="UP000887013">
    <property type="component" value="Unassembled WGS sequence"/>
</dbReference>
<organism evidence="2 3">
    <name type="scientific">Nephila pilipes</name>
    <name type="common">Giant wood spider</name>
    <name type="synonym">Nephila maculata</name>
    <dbReference type="NCBI Taxonomy" id="299642"/>
    <lineage>
        <taxon>Eukaryota</taxon>
        <taxon>Metazoa</taxon>
        <taxon>Ecdysozoa</taxon>
        <taxon>Arthropoda</taxon>
        <taxon>Chelicerata</taxon>
        <taxon>Arachnida</taxon>
        <taxon>Araneae</taxon>
        <taxon>Araneomorphae</taxon>
        <taxon>Entelegynae</taxon>
        <taxon>Araneoidea</taxon>
        <taxon>Nephilidae</taxon>
        <taxon>Nephila</taxon>
    </lineage>
</organism>
<protein>
    <submittedName>
        <fullName evidence="2">Uncharacterized protein</fullName>
    </submittedName>
</protein>
<keyword evidence="1" id="KW-0812">Transmembrane</keyword>
<dbReference type="EMBL" id="BMAW01114731">
    <property type="protein sequence ID" value="GFT63129.1"/>
    <property type="molecule type" value="Genomic_DNA"/>
</dbReference>